<dbReference type="Proteomes" id="UP000189055">
    <property type="component" value="Plasmid pAC1084_1"/>
</dbReference>
<organism evidence="1 2">
    <name type="scientific">Acetobacter persici</name>
    <dbReference type="NCBI Taxonomy" id="1076596"/>
    <lineage>
        <taxon>Bacteria</taxon>
        <taxon>Pseudomonadati</taxon>
        <taxon>Pseudomonadota</taxon>
        <taxon>Alphaproteobacteria</taxon>
        <taxon>Acetobacterales</taxon>
        <taxon>Acetobacteraceae</taxon>
        <taxon>Acetobacter</taxon>
    </lineage>
</organism>
<dbReference type="KEGG" id="aper:A0U91_16125"/>
<proteinExistence type="predicted"/>
<accession>A0A1U9LJ95</accession>
<sequence>MIVGLPGSSKSAKAQSMVDAPLRQRPAILVNEPNACRANLVLRNASEAVIRSIDTLKWEYEIPEGVEALPVWRPAQS</sequence>
<geneLocation type="plasmid" evidence="2">
    <name>pac1084_1</name>
</geneLocation>
<evidence type="ECO:0000313" key="2">
    <source>
        <dbReference type="Proteomes" id="UP000189055"/>
    </source>
</evidence>
<evidence type="ECO:0000313" key="1">
    <source>
        <dbReference type="EMBL" id="AQT06533.1"/>
    </source>
</evidence>
<gene>
    <name evidence="1" type="ORF">A0U91_16125</name>
</gene>
<protein>
    <submittedName>
        <fullName evidence="1">Uncharacterized protein</fullName>
    </submittedName>
</protein>
<keyword evidence="1" id="KW-0614">Plasmid</keyword>
<reference evidence="1 2" key="1">
    <citation type="submission" date="2016-03" db="EMBL/GenBank/DDBJ databases">
        <title>Acetic acid bacteria sequencing.</title>
        <authorList>
            <person name="Brandt J."/>
            <person name="Jakob F."/>
            <person name="Vogel R.F."/>
        </authorList>
    </citation>
    <scope>NUCLEOTIDE SEQUENCE [LARGE SCALE GENOMIC DNA]</scope>
    <source>
        <strain evidence="1 2">TMW2.1084</strain>
        <plasmid evidence="2">pac1084_1</plasmid>
    </source>
</reference>
<dbReference type="EMBL" id="CP014688">
    <property type="protein sequence ID" value="AQT06533.1"/>
    <property type="molecule type" value="Genomic_DNA"/>
</dbReference>
<dbReference type="AlphaFoldDB" id="A0A1U9LJ95"/>
<name>A0A1U9LJ95_9PROT</name>